<dbReference type="RefSeq" id="XP_060330207.1">
    <property type="nucleotide sequence ID" value="XM_060469642.1"/>
</dbReference>
<dbReference type="EMBL" id="JAUEPS010000019">
    <property type="protein sequence ID" value="KAK0457915.1"/>
    <property type="molecule type" value="Genomic_DNA"/>
</dbReference>
<dbReference type="Proteomes" id="UP001175211">
    <property type="component" value="Unassembled WGS sequence"/>
</dbReference>
<organism evidence="1 2">
    <name type="scientific">Armillaria tabescens</name>
    <name type="common">Ringless honey mushroom</name>
    <name type="synonym">Agaricus tabescens</name>
    <dbReference type="NCBI Taxonomy" id="1929756"/>
    <lineage>
        <taxon>Eukaryota</taxon>
        <taxon>Fungi</taxon>
        <taxon>Dikarya</taxon>
        <taxon>Basidiomycota</taxon>
        <taxon>Agaricomycotina</taxon>
        <taxon>Agaricomycetes</taxon>
        <taxon>Agaricomycetidae</taxon>
        <taxon>Agaricales</taxon>
        <taxon>Marasmiineae</taxon>
        <taxon>Physalacriaceae</taxon>
        <taxon>Desarmillaria</taxon>
    </lineage>
</organism>
<dbReference type="AlphaFoldDB" id="A0AA39KB98"/>
<evidence type="ECO:0000313" key="2">
    <source>
        <dbReference type="Proteomes" id="UP001175211"/>
    </source>
</evidence>
<sequence length="131" mass="15503">MDLPKSRDVSTRRGVMIEAREYNGFRLGFMRRPEWSGLRNKGNHINTKNRESNRKYERVSFKTEKAEYRHVLTHAPNQRIPNIQNSRQAGEKELNTRISYWVDQDSGTIETIEKLLHRDAGLEVSRDNQIY</sequence>
<proteinExistence type="predicted"/>
<protein>
    <submittedName>
        <fullName evidence="1">Uncharacterized protein</fullName>
    </submittedName>
</protein>
<accession>A0AA39KB98</accession>
<name>A0AA39KB98_ARMTA</name>
<keyword evidence="2" id="KW-1185">Reference proteome</keyword>
<reference evidence="1" key="1">
    <citation type="submission" date="2023-06" db="EMBL/GenBank/DDBJ databases">
        <authorList>
            <consortium name="Lawrence Berkeley National Laboratory"/>
            <person name="Ahrendt S."/>
            <person name="Sahu N."/>
            <person name="Indic B."/>
            <person name="Wong-Bajracharya J."/>
            <person name="Merenyi Z."/>
            <person name="Ke H.-M."/>
            <person name="Monk M."/>
            <person name="Kocsube S."/>
            <person name="Drula E."/>
            <person name="Lipzen A."/>
            <person name="Balint B."/>
            <person name="Henrissat B."/>
            <person name="Andreopoulos B."/>
            <person name="Martin F.M."/>
            <person name="Harder C.B."/>
            <person name="Rigling D."/>
            <person name="Ford K.L."/>
            <person name="Foster G.D."/>
            <person name="Pangilinan J."/>
            <person name="Papanicolaou A."/>
            <person name="Barry K."/>
            <person name="LaButti K."/>
            <person name="Viragh M."/>
            <person name="Koriabine M."/>
            <person name="Yan M."/>
            <person name="Riley R."/>
            <person name="Champramary S."/>
            <person name="Plett K.L."/>
            <person name="Tsai I.J."/>
            <person name="Slot J."/>
            <person name="Sipos G."/>
            <person name="Plett J."/>
            <person name="Nagy L.G."/>
            <person name="Grigoriev I.V."/>
        </authorList>
    </citation>
    <scope>NUCLEOTIDE SEQUENCE</scope>
    <source>
        <strain evidence="1">CCBAS 213</strain>
    </source>
</reference>
<evidence type="ECO:0000313" key="1">
    <source>
        <dbReference type="EMBL" id="KAK0457915.1"/>
    </source>
</evidence>
<comment type="caution">
    <text evidence="1">The sequence shown here is derived from an EMBL/GenBank/DDBJ whole genome shotgun (WGS) entry which is preliminary data.</text>
</comment>
<gene>
    <name evidence="1" type="ORF">EV420DRAFT_1480098</name>
</gene>
<dbReference type="GeneID" id="85353190"/>